<dbReference type="PANTHER" id="PTHR43856">
    <property type="entry name" value="CARDIOLIPIN HYDROLASE"/>
    <property type="match status" value="1"/>
</dbReference>
<dbReference type="OrthoDB" id="9765044at2"/>
<reference evidence="9 10" key="1">
    <citation type="submission" date="2017-10" db="EMBL/GenBank/DDBJ databases">
        <title>Genomics of the genus Arcobacter.</title>
        <authorList>
            <person name="Perez-Cataluna A."/>
            <person name="Figueras M.J."/>
        </authorList>
    </citation>
    <scope>NUCLEOTIDE SEQUENCE [LARGE SCALE GENOMIC DNA]</scope>
    <source>
        <strain evidence="9 10">CECT 8987</strain>
    </source>
</reference>
<evidence type="ECO:0000256" key="5">
    <source>
        <dbReference type="ARBA" id="ARBA00022963"/>
    </source>
</evidence>
<keyword evidence="10" id="KW-1185">Reference proteome</keyword>
<dbReference type="InterPro" id="IPR001736">
    <property type="entry name" value="PLipase_D/transphosphatidylase"/>
</dbReference>
<dbReference type="EC" id="3.1.4.4" evidence="3"/>
<protein>
    <recommendedName>
        <fullName evidence="3">phospholipase D</fullName>
        <ecNumber evidence="3">3.1.4.4</ecNumber>
    </recommendedName>
</protein>
<comment type="caution">
    <text evidence="9">The sequence shown here is derived from an EMBL/GenBank/DDBJ whole genome shotgun (WGS) entry which is preliminary data.</text>
</comment>
<dbReference type="InterPro" id="IPR051406">
    <property type="entry name" value="PLD_domain"/>
</dbReference>
<dbReference type="AlphaFoldDB" id="A0A4V1LP88"/>
<sequence length="163" mass="18918">MRIKTTLKAALITLLLTLCLHADDRLYFLPNDAKKAEKRIEHLIENANKSIEIAMYNFSLNRFAKALVKAHKSGVEVKVFLDAQKTKDDKSEYEYLKDKGIKVVRIKDAKLHTKLALFDRQTVLFGSSNWTKESFDENYEVIYVTSQEEVVKPFTEFLKNLKD</sequence>
<feature type="domain" description="PLD phosphodiesterase" evidence="8">
    <location>
        <begin position="107"/>
        <end position="134"/>
    </location>
</feature>
<dbReference type="GO" id="GO:0016042">
    <property type="term" value="P:lipid catabolic process"/>
    <property type="evidence" value="ECO:0007669"/>
    <property type="project" value="UniProtKB-KW"/>
</dbReference>
<evidence type="ECO:0000256" key="2">
    <source>
        <dbReference type="ARBA" id="ARBA00008664"/>
    </source>
</evidence>
<keyword evidence="5" id="KW-0442">Lipid degradation</keyword>
<dbReference type="Gene3D" id="3.30.870.10">
    <property type="entry name" value="Endonuclease Chain A"/>
    <property type="match status" value="1"/>
</dbReference>
<organism evidence="9 10">
    <name type="scientific">Candidatus Marinarcus aquaticus</name>
    <dbReference type="NCBI Taxonomy" id="2044504"/>
    <lineage>
        <taxon>Bacteria</taxon>
        <taxon>Pseudomonadati</taxon>
        <taxon>Campylobacterota</taxon>
        <taxon>Epsilonproteobacteria</taxon>
        <taxon>Campylobacterales</taxon>
        <taxon>Arcobacteraceae</taxon>
        <taxon>Candidatus Marinarcus</taxon>
    </lineage>
</organism>
<feature type="chain" id="PRO_5020349183" description="phospholipase D" evidence="7">
    <location>
        <begin position="23"/>
        <end position="163"/>
    </location>
</feature>
<dbReference type="GO" id="GO:0006793">
    <property type="term" value="P:phosphorus metabolic process"/>
    <property type="evidence" value="ECO:0007669"/>
    <property type="project" value="UniProtKB-ARBA"/>
</dbReference>
<evidence type="ECO:0000313" key="9">
    <source>
        <dbReference type="EMBL" id="RXJ60348.1"/>
    </source>
</evidence>
<evidence type="ECO:0000256" key="1">
    <source>
        <dbReference type="ARBA" id="ARBA00000798"/>
    </source>
</evidence>
<proteinExistence type="inferred from homology"/>
<dbReference type="PROSITE" id="PS50035">
    <property type="entry name" value="PLD"/>
    <property type="match status" value="1"/>
</dbReference>
<keyword evidence="4" id="KW-0378">Hydrolase</keyword>
<comment type="similarity">
    <text evidence="2">Belongs to the phospholipase D family.</text>
</comment>
<dbReference type="Pfam" id="PF13091">
    <property type="entry name" value="PLDc_2"/>
    <property type="match status" value="1"/>
</dbReference>
<dbReference type="CDD" id="cd09116">
    <property type="entry name" value="PLDc_Nuc_like"/>
    <property type="match status" value="1"/>
</dbReference>
<comment type="catalytic activity">
    <reaction evidence="1">
        <text>a 1,2-diacyl-sn-glycero-3-phosphocholine + H2O = a 1,2-diacyl-sn-glycero-3-phosphate + choline + H(+)</text>
        <dbReference type="Rhea" id="RHEA:14445"/>
        <dbReference type="ChEBI" id="CHEBI:15354"/>
        <dbReference type="ChEBI" id="CHEBI:15377"/>
        <dbReference type="ChEBI" id="CHEBI:15378"/>
        <dbReference type="ChEBI" id="CHEBI:57643"/>
        <dbReference type="ChEBI" id="CHEBI:58608"/>
        <dbReference type="EC" id="3.1.4.4"/>
    </reaction>
</comment>
<dbReference type="GO" id="GO:0016891">
    <property type="term" value="F:RNA endonuclease activity producing 5'-phosphomonoesters, hydrolytic mechanism"/>
    <property type="evidence" value="ECO:0007669"/>
    <property type="project" value="TreeGrafter"/>
</dbReference>
<keyword evidence="6" id="KW-0443">Lipid metabolism</keyword>
<dbReference type="GO" id="GO:0004630">
    <property type="term" value="F:phospholipase D activity"/>
    <property type="evidence" value="ECO:0007669"/>
    <property type="project" value="UniProtKB-EC"/>
</dbReference>
<evidence type="ECO:0000256" key="6">
    <source>
        <dbReference type="ARBA" id="ARBA00023098"/>
    </source>
</evidence>
<name>A0A4V1LP88_9BACT</name>
<evidence type="ECO:0000313" key="10">
    <source>
        <dbReference type="Proteomes" id="UP000290657"/>
    </source>
</evidence>
<dbReference type="Proteomes" id="UP000290657">
    <property type="component" value="Unassembled WGS sequence"/>
</dbReference>
<dbReference type="SUPFAM" id="SSF56024">
    <property type="entry name" value="Phospholipase D/nuclease"/>
    <property type="match status" value="1"/>
</dbReference>
<dbReference type="RefSeq" id="WP_128995524.1">
    <property type="nucleotide sequence ID" value="NZ_PDKN01000002.1"/>
</dbReference>
<evidence type="ECO:0000259" key="8">
    <source>
        <dbReference type="PROSITE" id="PS50035"/>
    </source>
</evidence>
<dbReference type="InterPro" id="IPR025202">
    <property type="entry name" value="PLD-like_dom"/>
</dbReference>
<evidence type="ECO:0000256" key="4">
    <source>
        <dbReference type="ARBA" id="ARBA00022801"/>
    </source>
</evidence>
<keyword evidence="7" id="KW-0732">Signal</keyword>
<feature type="signal peptide" evidence="7">
    <location>
        <begin position="1"/>
        <end position="22"/>
    </location>
</feature>
<accession>A0A4V1LP88</accession>
<evidence type="ECO:0000256" key="3">
    <source>
        <dbReference type="ARBA" id="ARBA00012027"/>
    </source>
</evidence>
<dbReference type="PANTHER" id="PTHR43856:SF1">
    <property type="entry name" value="MITOCHONDRIAL CARDIOLIPIN HYDROLASE"/>
    <property type="match status" value="1"/>
</dbReference>
<evidence type="ECO:0000256" key="7">
    <source>
        <dbReference type="SAM" id="SignalP"/>
    </source>
</evidence>
<dbReference type="EMBL" id="PDKN01000002">
    <property type="protein sequence ID" value="RXJ60348.1"/>
    <property type="molecule type" value="Genomic_DNA"/>
</dbReference>
<gene>
    <name evidence="9" type="ORF">CRV04_04010</name>
</gene>